<reference evidence="11 12" key="1">
    <citation type="submission" date="2015-01" db="EMBL/GenBank/DDBJ databases">
        <title>Genome of allotetraploid Gossypium barbadense reveals genomic plasticity and fiber elongation in cotton evolution.</title>
        <authorList>
            <person name="Chen X."/>
            <person name="Liu X."/>
            <person name="Zhao B."/>
            <person name="Zheng H."/>
            <person name="Hu Y."/>
            <person name="Lu G."/>
            <person name="Yang C."/>
            <person name="Chen J."/>
            <person name="Shan C."/>
            <person name="Zhang L."/>
            <person name="Zhou Y."/>
            <person name="Wang L."/>
            <person name="Guo W."/>
            <person name="Bai Y."/>
            <person name="Ruan J."/>
            <person name="Shangguan X."/>
            <person name="Mao Y."/>
            <person name="Jiang J."/>
            <person name="Zhu Y."/>
            <person name="Lei J."/>
            <person name="Kang H."/>
            <person name="Chen S."/>
            <person name="He X."/>
            <person name="Wang R."/>
            <person name="Wang Y."/>
            <person name="Chen J."/>
            <person name="Wang L."/>
            <person name="Yu S."/>
            <person name="Wang B."/>
            <person name="Wei J."/>
            <person name="Song S."/>
            <person name="Lu X."/>
            <person name="Gao Z."/>
            <person name="Gu W."/>
            <person name="Deng X."/>
            <person name="Ma D."/>
            <person name="Wang S."/>
            <person name="Liang W."/>
            <person name="Fang L."/>
            <person name="Cai C."/>
            <person name="Zhu X."/>
            <person name="Zhou B."/>
            <person name="Zhang Y."/>
            <person name="Chen Z."/>
            <person name="Xu S."/>
            <person name="Zhu R."/>
            <person name="Wang S."/>
            <person name="Zhang T."/>
            <person name="Zhao G."/>
        </authorList>
    </citation>
    <scope>NUCLEOTIDE SEQUENCE [LARGE SCALE GENOMIC DNA]</scope>
    <source>
        <strain evidence="12">cv. Xinhai21</strain>
        <tissue evidence="11">Leaf</tissue>
    </source>
</reference>
<dbReference type="Gene3D" id="3.80.10.10">
    <property type="entry name" value="Ribonuclease Inhibitor"/>
    <property type="match status" value="3"/>
</dbReference>
<evidence type="ECO:0000256" key="4">
    <source>
        <dbReference type="ARBA" id="ARBA00022821"/>
    </source>
</evidence>
<evidence type="ECO:0000259" key="9">
    <source>
        <dbReference type="Pfam" id="PF23559"/>
    </source>
</evidence>
<dbReference type="InterPro" id="IPR032675">
    <property type="entry name" value="LRR_dom_sf"/>
</dbReference>
<feature type="coiled-coil region" evidence="6">
    <location>
        <begin position="37"/>
        <end position="64"/>
    </location>
</feature>
<dbReference type="Pfam" id="PF18052">
    <property type="entry name" value="Rx_N"/>
    <property type="match status" value="1"/>
</dbReference>
<dbReference type="OrthoDB" id="37484at2759"/>
<dbReference type="Pfam" id="PF25019">
    <property type="entry name" value="LRR_R13L1-DRL21"/>
    <property type="match status" value="1"/>
</dbReference>
<dbReference type="GO" id="GO:0043531">
    <property type="term" value="F:ADP binding"/>
    <property type="evidence" value="ECO:0007669"/>
    <property type="project" value="InterPro"/>
</dbReference>
<dbReference type="GO" id="GO:0005524">
    <property type="term" value="F:ATP binding"/>
    <property type="evidence" value="ECO:0007669"/>
    <property type="project" value="UniProtKB-KW"/>
</dbReference>
<evidence type="ECO:0000259" key="7">
    <source>
        <dbReference type="Pfam" id="PF00931"/>
    </source>
</evidence>
<gene>
    <name evidence="11" type="ORF">GOBAR_AA17809</name>
</gene>
<dbReference type="InterPro" id="IPR058922">
    <property type="entry name" value="WHD_DRP"/>
</dbReference>
<feature type="domain" description="Disease resistance protein winged helix" evidence="9">
    <location>
        <begin position="424"/>
        <end position="492"/>
    </location>
</feature>
<dbReference type="FunFam" id="1.10.10.10:FF:000322">
    <property type="entry name" value="Probable disease resistance protein At1g63360"/>
    <property type="match status" value="1"/>
</dbReference>
<evidence type="ECO:0000259" key="8">
    <source>
        <dbReference type="Pfam" id="PF18052"/>
    </source>
</evidence>
<evidence type="ECO:0000313" key="11">
    <source>
        <dbReference type="EMBL" id="PPS02839.1"/>
    </source>
</evidence>
<name>A0A2P5XHL5_GOSBA</name>
<dbReference type="EMBL" id="KZ664848">
    <property type="protein sequence ID" value="PPS02839.1"/>
    <property type="molecule type" value="Genomic_DNA"/>
</dbReference>
<sequence>MPFLEALSTIGEVFVSKLIDFFLDKLASSDLLEFATEKQVREEIQMLENELKQIRRVLDDAEERQLKEQQVKDWLIDLQNLAFDLEDVLDEFATETGRRNLMMERRGSSSKRSRFSIPNPFNDVLFNRDIMSKIRDLTSKLKDLEPQRNKLELRMTDCERPTRLEQRLQPTSLEIENHVYGRDKDKQTILDLILKSDDERNFVIPILGMGGIGKTTLAQLVYNDASIQHHFHLKAWACVSDYFDVLRITKEILQSITAVSCNYNDLNIVQEKLQKELSGKKFLIVLDDVWNENYHEWTILQSPFKTRTQGSKIIVTTRNHELLSDDDCLSVFAQHALGARDFEGHPSLKEVAEKIVRKCNGLPLAAKTLGGLLRTNVDLHAWEDILESEIWKLSKDQSSIIPALQLSYHHLPLHLKRCFMYCAIIPKDYAFEKEEIIILWRAQGFLQEVRDKQCIHDLGLKYFKDLVSRSLLQVSINNNSRFVMHDLINDLAQSVAGEVCFKMEGSQQISKHARHLSYIAERFDGIKKFESIYEAQHLRTFLPLGLSSVENFLTIQVLTNLLPNLRCLRALSLEGYQVTMLPDFVGDLKLLRYLNFSKNRVIKCLPESVSTLYNLETFLLKGCWNLKKLPSEMEKLVNLCYLDITGAYKLESMASNFSMLTNLQKLSIFILGKEKGHKIRELMNLSNLRGELCISGLQNIAEPGDAQMARLSNKSRIGNLKLQWIEDFENRREEVEKKVLDGLQPSKKLMELSIKFYCGEMLANWVGDSSFNCLQSLCLNDCINLLSLPSIGKLPLLKKVRIKGLRSVRTVGVEFFGENTTNTFSSLEILEFKDMLNWEKWNLCEVDEEARKFPKLSELLIENCPLLLGSIPEYLPSLKKLAILWCGKLIISVQNFPLLSELDIWGCHWIIYKGFVDNSSIKRISFEGISKFSCAAECLRLRSIKVESFEIGDCEELGPSRDNNWGLLTQSMSLKYLEIARCPQIVSIGTEEEREELMQLKIPSSIVRMTIRNCERLEKLSTTLYTLTLLMELELGGCPKLISLARSNLPSNLKELRIFYCKNLQCLLLDEGEDVDSNNACVLQQLDIVGCESLKRINRSELPSTLKTLQIKYCPKLESISQEIQDNSSLESILIFNCDMLKGLPQGLNNLKHCKSIRIRNCSTLISVAESGLPTTNLEVLYLHCCVLLQGLPGNMHSLNALKELEIWNFPNGTSILEEGIPTNLTSLRISGPNIWKAILERHLHTLTCLKSLDISEGCPDAVSFPQDEIGVTLPSSLTYLRISDFPKLESLSSNGFRNLTSLQRLTIENCPNLKTLPENNMLSSLLKLNIVGCPMMEESLLMVQTQVPENNMLSSLLKLNIVGCPMMEERHKFFGDTIIDESNRQTLMTVTTRLVITSRLQFDRNSRMKPWKKRRTTPEACLKVNGLSVETVFAISKPSIF</sequence>
<dbReference type="InterPro" id="IPR038005">
    <property type="entry name" value="RX-like_CC"/>
</dbReference>
<evidence type="ECO:0000256" key="1">
    <source>
        <dbReference type="ARBA" id="ARBA00022614"/>
    </source>
</evidence>
<feature type="domain" description="NB-ARC" evidence="7">
    <location>
        <begin position="184"/>
        <end position="324"/>
    </location>
</feature>
<evidence type="ECO:0000259" key="10">
    <source>
        <dbReference type="Pfam" id="PF25019"/>
    </source>
</evidence>
<evidence type="ECO:0000256" key="3">
    <source>
        <dbReference type="ARBA" id="ARBA00022741"/>
    </source>
</evidence>
<keyword evidence="4" id="KW-0611">Plant defense</keyword>
<dbReference type="InterPro" id="IPR056789">
    <property type="entry name" value="LRR_R13L1-DRL21"/>
</dbReference>
<keyword evidence="5" id="KW-0067">ATP-binding</keyword>
<dbReference type="PRINTS" id="PR00364">
    <property type="entry name" value="DISEASERSIST"/>
</dbReference>
<dbReference type="CDD" id="cd14798">
    <property type="entry name" value="RX-CC_like"/>
    <property type="match status" value="1"/>
</dbReference>
<dbReference type="GO" id="GO:0051707">
    <property type="term" value="P:response to other organism"/>
    <property type="evidence" value="ECO:0007669"/>
    <property type="project" value="UniProtKB-ARBA"/>
</dbReference>
<dbReference type="SUPFAM" id="SSF52058">
    <property type="entry name" value="L domain-like"/>
    <property type="match status" value="2"/>
</dbReference>
<dbReference type="Gene3D" id="1.20.5.4130">
    <property type="match status" value="1"/>
</dbReference>
<evidence type="ECO:0000313" key="12">
    <source>
        <dbReference type="Proteomes" id="UP000239757"/>
    </source>
</evidence>
<dbReference type="Gene3D" id="1.10.8.430">
    <property type="entry name" value="Helical domain of apoptotic protease-activating factors"/>
    <property type="match status" value="1"/>
</dbReference>
<dbReference type="InterPro" id="IPR027417">
    <property type="entry name" value="P-loop_NTPase"/>
</dbReference>
<dbReference type="InterPro" id="IPR002182">
    <property type="entry name" value="NB-ARC"/>
</dbReference>
<feature type="domain" description="Disease resistance N-terminal" evidence="8">
    <location>
        <begin position="19"/>
        <end position="111"/>
    </location>
</feature>
<dbReference type="PANTHER" id="PTHR36766">
    <property type="entry name" value="PLANT BROAD-SPECTRUM MILDEW RESISTANCE PROTEIN RPW8"/>
    <property type="match status" value="1"/>
</dbReference>
<dbReference type="SUPFAM" id="SSF52540">
    <property type="entry name" value="P-loop containing nucleoside triphosphate hydrolases"/>
    <property type="match status" value="1"/>
</dbReference>
<feature type="domain" description="R13L1/DRL21-like LRR repeat region" evidence="10">
    <location>
        <begin position="679"/>
        <end position="804"/>
    </location>
</feature>
<dbReference type="FunFam" id="3.40.50.300:FF:001091">
    <property type="entry name" value="Probable disease resistance protein At1g61300"/>
    <property type="match status" value="1"/>
</dbReference>
<keyword evidence="1" id="KW-0433">Leucine-rich repeat</keyword>
<proteinExistence type="predicted"/>
<evidence type="ECO:0000256" key="2">
    <source>
        <dbReference type="ARBA" id="ARBA00022737"/>
    </source>
</evidence>
<dbReference type="Gene3D" id="3.40.50.300">
    <property type="entry name" value="P-loop containing nucleotide triphosphate hydrolases"/>
    <property type="match status" value="1"/>
</dbReference>
<evidence type="ECO:0000256" key="6">
    <source>
        <dbReference type="SAM" id="Coils"/>
    </source>
</evidence>
<dbReference type="Gene3D" id="1.10.10.10">
    <property type="entry name" value="Winged helix-like DNA-binding domain superfamily/Winged helix DNA-binding domain"/>
    <property type="match status" value="1"/>
</dbReference>
<dbReference type="GO" id="GO:0006952">
    <property type="term" value="P:defense response"/>
    <property type="evidence" value="ECO:0007669"/>
    <property type="project" value="UniProtKB-KW"/>
</dbReference>
<keyword evidence="6" id="KW-0175">Coiled coil</keyword>
<evidence type="ECO:0008006" key="13">
    <source>
        <dbReference type="Google" id="ProtNLM"/>
    </source>
</evidence>
<dbReference type="InterPro" id="IPR042197">
    <property type="entry name" value="Apaf_helical"/>
</dbReference>
<protein>
    <recommendedName>
        <fullName evidence="13">NB-ARC domain-containing protein</fullName>
    </recommendedName>
</protein>
<dbReference type="Pfam" id="PF00931">
    <property type="entry name" value="NB-ARC"/>
    <property type="match status" value="1"/>
</dbReference>
<accession>A0A2P5XHL5</accession>
<organism evidence="11 12">
    <name type="scientific">Gossypium barbadense</name>
    <name type="common">Sea Island cotton</name>
    <name type="synonym">Hibiscus barbadensis</name>
    <dbReference type="NCBI Taxonomy" id="3634"/>
    <lineage>
        <taxon>Eukaryota</taxon>
        <taxon>Viridiplantae</taxon>
        <taxon>Streptophyta</taxon>
        <taxon>Embryophyta</taxon>
        <taxon>Tracheophyta</taxon>
        <taxon>Spermatophyta</taxon>
        <taxon>Magnoliopsida</taxon>
        <taxon>eudicotyledons</taxon>
        <taxon>Gunneridae</taxon>
        <taxon>Pentapetalae</taxon>
        <taxon>rosids</taxon>
        <taxon>malvids</taxon>
        <taxon>Malvales</taxon>
        <taxon>Malvaceae</taxon>
        <taxon>Malvoideae</taxon>
        <taxon>Gossypium</taxon>
    </lineage>
</organism>
<evidence type="ECO:0000256" key="5">
    <source>
        <dbReference type="ARBA" id="ARBA00022840"/>
    </source>
</evidence>
<dbReference type="InterPro" id="IPR041118">
    <property type="entry name" value="Rx_N"/>
</dbReference>
<keyword evidence="2" id="KW-0677">Repeat</keyword>
<keyword evidence="3" id="KW-0547">Nucleotide-binding</keyword>
<dbReference type="Pfam" id="PF23559">
    <property type="entry name" value="WHD_DRP"/>
    <property type="match status" value="1"/>
</dbReference>
<dbReference type="PANTHER" id="PTHR36766:SF51">
    <property type="entry name" value="DISEASE RESISTANCE RPP13-LIKE PROTEIN 1"/>
    <property type="match status" value="1"/>
</dbReference>
<dbReference type="InterPro" id="IPR036388">
    <property type="entry name" value="WH-like_DNA-bd_sf"/>
</dbReference>
<dbReference type="Proteomes" id="UP000239757">
    <property type="component" value="Unassembled WGS sequence"/>
</dbReference>